<dbReference type="InterPro" id="IPR041677">
    <property type="entry name" value="DNA2/NAM7_AAA_11"/>
</dbReference>
<evidence type="ECO:0000256" key="6">
    <source>
        <dbReference type="ARBA" id="ARBA00022833"/>
    </source>
</evidence>
<dbReference type="InterPro" id="IPR041679">
    <property type="entry name" value="DNA2/NAM7-like_C"/>
</dbReference>
<organism evidence="10 11">
    <name type="scientific">Aquatica leii</name>
    <dbReference type="NCBI Taxonomy" id="1421715"/>
    <lineage>
        <taxon>Eukaryota</taxon>
        <taxon>Metazoa</taxon>
        <taxon>Ecdysozoa</taxon>
        <taxon>Arthropoda</taxon>
        <taxon>Hexapoda</taxon>
        <taxon>Insecta</taxon>
        <taxon>Pterygota</taxon>
        <taxon>Neoptera</taxon>
        <taxon>Endopterygota</taxon>
        <taxon>Coleoptera</taxon>
        <taxon>Polyphaga</taxon>
        <taxon>Elateriformia</taxon>
        <taxon>Elateroidea</taxon>
        <taxon>Lampyridae</taxon>
        <taxon>Luciolinae</taxon>
        <taxon>Aquatica</taxon>
    </lineage>
</organism>
<dbReference type="PROSITE" id="PS51981">
    <property type="entry name" value="ZF_RZ"/>
    <property type="match status" value="1"/>
</dbReference>
<keyword evidence="7" id="KW-0391">Immunity</keyword>
<dbReference type="Pfam" id="PF13087">
    <property type="entry name" value="AAA_12"/>
    <property type="match status" value="1"/>
</dbReference>
<dbReference type="Pfam" id="PF20173">
    <property type="entry name" value="ZnF_RZ-type"/>
    <property type="match status" value="1"/>
</dbReference>
<evidence type="ECO:0000256" key="5">
    <source>
        <dbReference type="ARBA" id="ARBA00022771"/>
    </source>
</evidence>
<dbReference type="PANTHER" id="PTHR10887:SF341">
    <property type="entry name" value="NFX1-TYPE ZINC FINGER-CONTAINING PROTEIN 1"/>
    <property type="match status" value="1"/>
</dbReference>
<gene>
    <name evidence="10" type="ORF">RN001_014877</name>
</gene>
<dbReference type="GO" id="GO:0031380">
    <property type="term" value="C:nuclear RNA-directed RNA polymerase complex"/>
    <property type="evidence" value="ECO:0007669"/>
    <property type="project" value="TreeGrafter"/>
</dbReference>
<accession>A0AAN7SKU0</accession>
<dbReference type="Pfam" id="PF25396">
    <property type="entry name" value="ZNFX1"/>
    <property type="match status" value="1"/>
</dbReference>
<name>A0AAN7SKU0_9COLE</name>
<proteinExistence type="predicted"/>
<dbReference type="InterPro" id="IPR045055">
    <property type="entry name" value="DNA2/NAM7-like"/>
</dbReference>
<feature type="compositionally biased region" description="Polar residues" evidence="8">
    <location>
        <begin position="1"/>
        <end position="15"/>
    </location>
</feature>
<dbReference type="EMBL" id="JARPUR010000007">
    <property type="protein sequence ID" value="KAK4872848.1"/>
    <property type="molecule type" value="Genomic_DNA"/>
</dbReference>
<dbReference type="InterPro" id="IPR046439">
    <property type="entry name" value="ZF_RZ_dom"/>
</dbReference>
<keyword evidence="4" id="KW-0677">Repeat</keyword>
<dbReference type="Pfam" id="PF13086">
    <property type="entry name" value="AAA_11"/>
    <property type="match status" value="1"/>
</dbReference>
<keyword evidence="6" id="KW-0862">Zinc</keyword>
<keyword evidence="11" id="KW-1185">Reference proteome</keyword>
<dbReference type="GO" id="GO:0031048">
    <property type="term" value="P:regulatory ncRNA-mediated heterochromatin formation"/>
    <property type="evidence" value="ECO:0007669"/>
    <property type="project" value="TreeGrafter"/>
</dbReference>
<dbReference type="GO" id="GO:0005737">
    <property type="term" value="C:cytoplasm"/>
    <property type="evidence" value="ECO:0007669"/>
    <property type="project" value="UniProtKB-SubCell"/>
</dbReference>
<dbReference type="InterPro" id="IPR000967">
    <property type="entry name" value="Znf_NFX1"/>
</dbReference>
<dbReference type="InterPro" id="IPR057373">
    <property type="entry name" value="ZNFX1"/>
</dbReference>
<feature type="region of interest" description="Disordered" evidence="8">
    <location>
        <begin position="236"/>
        <end position="255"/>
    </location>
</feature>
<evidence type="ECO:0000256" key="8">
    <source>
        <dbReference type="SAM" id="MobiDB-lite"/>
    </source>
</evidence>
<evidence type="ECO:0000313" key="11">
    <source>
        <dbReference type="Proteomes" id="UP001353858"/>
    </source>
</evidence>
<evidence type="ECO:0000256" key="3">
    <source>
        <dbReference type="ARBA" id="ARBA00022723"/>
    </source>
</evidence>
<dbReference type="GO" id="GO:0002376">
    <property type="term" value="P:immune system process"/>
    <property type="evidence" value="ECO:0007669"/>
    <property type="project" value="UniProtKB-KW"/>
</dbReference>
<dbReference type="GO" id="GO:0008270">
    <property type="term" value="F:zinc ion binding"/>
    <property type="evidence" value="ECO:0007669"/>
    <property type="project" value="UniProtKB-KW"/>
</dbReference>
<dbReference type="Proteomes" id="UP001353858">
    <property type="component" value="Unassembled WGS sequence"/>
</dbReference>
<dbReference type="SMART" id="SM00438">
    <property type="entry name" value="ZnF_NFX"/>
    <property type="match status" value="9"/>
</dbReference>
<dbReference type="Gene3D" id="3.40.50.300">
    <property type="entry name" value="P-loop containing nucleotide triphosphate hydrolases"/>
    <property type="match status" value="3"/>
</dbReference>
<comment type="caution">
    <text evidence="10">The sequence shown here is derived from an EMBL/GenBank/DDBJ whole genome shotgun (WGS) entry which is preliminary data.</text>
</comment>
<sequence>MSRQSAEKMFNSTKPQKGDRRRRRSENSTQRQSKENRYSDLKRKSERVPEGVSSYKRRKFNNDARYRFKDLEELSQKDAPAIVIELRMRENAFKTLFDSYISNDSIVLVLEILAKVCAIDLVNADAILRILVYKETFYKTLETFVLELTVQTAGDRKKSSYFWRNRNAFLNNSAAVFRGLIKSVPSKAYEVLPRTLKAFQVMLASLSGEGIDEEVLNTFRELEQMLDTCKLERPKQVEGPNVKDDSSNVEPPNDFRSLSIYPNKEDVLLQRGFLRKNIIDASYQNVNHYLDVQFRLLKEDFVGPLRRGIAEYMNYKGVHKEIVKTSDVKVYMGVKFMSPITKNGQLGVLLQFQSTKRHQHKINLNKRFMYGSLLCFTNDNFQSLLFAKVLDRNIELLQKGQVVVELEFGQGNYSLELSYIMIECSVYFEPYYHVLNALQNMDEAKFPMKKYIIDLDLDINTIAYLDPDSEYTILNKSVTVHNFDTWPTADDFNLNTSQYEAFRTALTKELVIIQGPPGTGKTFLGLQIAKTLIENKKHWYKSSPMLVVCYTNHALDQFLEGLQDTTPNIIRVGGQSKNKNMEKFSLRGMSKPRIRQTPIVHKLYNCLKLINSCNDILKDIKSNSAIIHFKKFSIIDESIRSTWFFTAKDEELIFWLLDGKSNQGRARRNMVKHASEVENDPHQEFDQIQNNLFREEQDFDTELDYVLDDTSDHCLVSISQLESCLDNINKELNGFKRSADRRRFWIKTELEDERFKTISALHWLKILLNQYEKVVVHNKPDCSNPHMMYSENRWQLYLYWLGQYQQYLIRKLIVLQGDYKRISKEYKEIRDIIDLNIMKQSLVVGMTTTSAARLQTIIKNLESPIVVVEEAAEVLESHVVVSVTSHCKHLILIGDHQQLRPSTSNYFLEKRFNFGISLFERLVRNNFHNHVLGVQHRMRPEFANLIVPAIYPKLENDASVLNFPPIAGIVKNLFFIDHKFEETSHNDSGQLNEHEAKFLIALARYLIQNGYKPGDITILAAYSAQMFALWKEQKKCINLLEGLRIAVLDNYQGEESKIILLSLVRNNNQGKIGFLKIENRVCVALSRAREGFYIMGNMDFMVLKSQDSLGTSLLLRCQMHPDQEMSVALPDDFNNVPEGGCSKLCGAQLICGHYCTKICHVVDIKHEHFKCIAKCTKTCVSGHKCRNLCYEQCKPCKILMNRTLPCTHEHKLYCYVDINNFECPTLVQATLPCGHVDPEKPCHQPAETHQCPFPCKTRVDTCGHTCLKKCHYNDDPDHIQYKCSKPCQKVRLGCSTGDHKCQNLCFELCTPCYTVIEKTRTCSHKTMTYCNRDADETACNEQCTVILLCGHPCKQKCDKPCGNCDVMVLKKISECGHTIKMKCGEIPSRKLCKEKCTLLLACGHACQNLCKEPCTTSCKVLVDNTNAADCGHKFKIQCNMEQKVYASNCFDLLKFCDSPCGATLSCSHVCSGTCGKCLQGRIHRACSEKCGAVLVCGHPCRTNCRDVCRPCEAKCTNKCQHSECRKRCGQPCTKCTEKCTRRCRHVQCLELCGNICTVPPCTRPCPKNLPCGHSCVGFCGDPCPPLCRECNHDELTEIFFGNEDEEGARFVMLDECKHVFESTGMEKWLQGEEQGDQEKIASKCCPRCKTVLTSTQRYSDHIKKALLNVMKVKEKYYGSTADNERWRTELFNKIVTLKDERQLMKASIFDKILYTFEKAIKPFVNRRRQHINIILYTIYLAKLQIVENIVAVYKKGNLLIYKLTEYVDFLFSSLLRNEKILSEQKASDLQRELKRFSFMVKLNQIRESGYFTQLRNQPECLHVFKEIETILVSIKIFTVSLEAEVVEKFDYLSKKFDINVLIIEFNEVVKAMGMEKGHWFQCPNGHIYAIGECGGATQTGKCADCSASIGGSNHRLLSTNSHAKEVDGSMFAAYSEEANNLFNYEEFGV</sequence>
<evidence type="ECO:0000256" key="1">
    <source>
        <dbReference type="ARBA" id="ARBA00004496"/>
    </source>
</evidence>
<keyword evidence="3" id="KW-0479">Metal-binding</keyword>
<keyword evidence="5" id="KW-0863">Zinc-finger</keyword>
<keyword evidence="2" id="KW-0963">Cytoplasm</keyword>
<reference evidence="11" key="1">
    <citation type="submission" date="2023-01" db="EMBL/GenBank/DDBJ databases">
        <title>Key to firefly adult light organ development and bioluminescence: homeobox transcription factors regulate luciferase expression and transportation to peroxisome.</title>
        <authorList>
            <person name="Fu X."/>
        </authorList>
    </citation>
    <scope>NUCLEOTIDE SEQUENCE [LARGE SCALE GENOMIC DNA]</scope>
</reference>
<dbReference type="CDD" id="cd18808">
    <property type="entry name" value="SF1_C_Upf1"/>
    <property type="match status" value="1"/>
</dbReference>
<dbReference type="PANTHER" id="PTHR10887">
    <property type="entry name" value="DNA2/NAM7 HELICASE FAMILY"/>
    <property type="match status" value="1"/>
</dbReference>
<evidence type="ECO:0000259" key="9">
    <source>
        <dbReference type="PROSITE" id="PS51981"/>
    </source>
</evidence>
<feature type="region of interest" description="Disordered" evidence="8">
    <location>
        <begin position="1"/>
        <end position="54"/>
    </location>
</feature>
<feature type="domain" description="RZ-type" evidence="9">
    <location>
        <begin position="1860"/>
        <end position="1929"/>
    </location>
</feature>
<dbReference type="SUPFAM" id="SSF52540">
    <property type="entry name" value="P-loop containing nucleoside triphosphate hydrolases"/>
    <property type="match status" value="1"/>
</dbReference>
<dbReference type="InterPro" id="IPR047187">
    <property type="entry name" value="SF1_C_Upf1"/>
</dbReference>
<evidence type="ECO:0000256" key="4">
    <source>
        <dbReference type="ARBA" id="ARBA00022737"/>
    </source>
</evidence>
<evidence type="ECO:0000256" key="7">
    <source>
        <dbReference type="ARBA" id="ARBA00022859"/>
    </source>
</evidence>
<feature type="compositionally biased region" description="Basic and acidic residues" evidence="8">
    <location>
        <begin position="236"/>
        <end position="246"/>
    </location>
</feature>
<protein>
    <recommendedName>
        <fullName evidence="9">RZ-type domain-containing protein</fullName>
    </recommendedName>
</protein>
<evidence type="ECO:0000256" key="2">
    <source>
        <dbReference type="ARBA" id="ARBA00022490"/>
    </source>
</evidence>
<evidence type="ECO:0000313" key="10">
    <source>
        <dbReference type="EMBL" id="KAK4872848.1"/>
    </source>
</evidence>
<feature type="compositionally biased region" description="Basic and acidic residues" evidence="8">
    <location>
        <begin position="32"/>
        <end position="49"/>
    </location>
</feature>
<dbReference type="InterPro" id="IPR027417">
    <property type="entry name" value="P-loop_NTPase"/>
</dbReference>
<comment type="subcellular location">
    <subcellularLocation>
        <location evidence="1">Cytoplasm</location>
    </subcellularLocation>
</comment>
<dbReference type="GO" id="GO:0004386">
    <property type="term" value="F:helicase activity"/>
    <property type="evidence" value="ECO:0007669"/>
    <property type="project" value="InterPro"/>
</dbReference>